<keyword evidence="5" id="KW-0813">Transport</keyword>
<evidence type="ECO:0000256" key="2">
    <source>
        <dbReference type="ARBA" id="ARBA00022692"/>
    </source>
</evidence>
<dbReference type="Pfam" id="PF01061">
    <property type="entry name" value="ABC2_membrane"/>
    <property type="match status" value="2"/>
</dbReference>
<comment type="caution">
    <text evidence="5">Lacks conserved residue(s) required for the propagation of feature annotation.</text>
</comment>
<dbReference type="PROSITE" id="PS51012">
    <property type="entry name" value="ABC_TM2"/>
    <property type="match status" value="1"/>
</dbReference>
<keyword evidence="5" id="KW-1003">Cell membrane</keyword>
<comment type="similarity">
    <text evidence="5">Belongs to the ABC-2 integral membrane protein family.</text>
</comment>
<feature type="transmembrane region" description="Helical" evidence="5">
    <location>
        <begin position="110"/>
        <end position="137"/>
    </location>
</feature>
<comment type="subcellular location">
    <subcellularLocation>
        <location evidence="5">Cell membrane</location>
        <topology evidence="5">Multi-pass membrane protein</topology>
    </subcellularLocation>
    <subcellularLocation>
        <location evidence="1">Membrane</location>
        <topology evidence="1">Multi-pass membrane protein</topology>
    </subcellularLocation>
</comment>
<organism evidence="8 9">
    <name type="scientific">Janibacter terrae</name>
    <dbReference type="NCBI Taxonomy" id="103817"/>
    <lineage>
        <taxon>Bacteria</taxon>
        <taxon>Bacillati</taxon>
        <taxon>Actinomycetota</taxon>
        <taxon>Actinomycetes</taxon>
        <taxon>Micrococcales</taxon>
        <taxon>Intrasporangiaceae</taxon>
        <taxon>Janibacter</taxon>
    </lineage>
</organism>
<evidence type="ECO:0000256" key="3">
    <source>
        <dbReference type="ARBA" id="ARBA00022989"/>
    </source>
</evidence>
<evidence type="ECO:0000256" key="5">
    <source>
        <dbReference type="RuleBase" id="RU361157"/>
    </source>
</evidence>
<feature type="transmembrane region" description="Helical" evidence="5">
    <location>
        <begin position="71"/>
        <end position="90"/>
    </location>
</feature>
<feature type="transmembrane region" description="Helical" evidence="5">
    <location>
        <begin position="330"/>
        <end position="350"/>
    </location>
</feature>
<accession>A0ABZ2F9J6</accession>
<keyword evidence="4 5" id="KW-0472">Membrane</keyword>
<feature type="transmembrane region" description="Helical" evidence="5">
    <location>
        <begin position="408"/>
        <end position="435"/>
    </location>
</feature>
<protein>
    <recommendedName>
        <fullName evidence="5">Transport permease protein</fullName>
    </recommendedName>
</protein>
<evidence type="ECO:0000313" key="8">
    <source>
        <dbReference type="EMBL" id="WWF03957.1"/>
    </source>
</evidence>
<feature type="transmembrane region" description="Helical" evidence="5">
    <location>
        <begin position="31"/>
        <end position="51"/>
    </location>
</feature>
<evidence type="ECO:0000313" key="9">
    <source>
        <dbReference type="Proteomes" id="UP001381003"/>
    </source>
</evidence>
<feature type="transmembrane region" description="Helical" evidence="5">
    <location>
        <begin position="447"/>
        <end position="469"/>
    </location>
</feature>
<keyword evidence="2 5" id="KW-0812">Transmembrane</keyword>
<feature type="transmembrane region" description="Helical" evidence="5">
    <location>
        <begin position="149"/>
        <end position="169"/>
    </location>
</feature>
<gene>
    <name evidence="8" type="ORF">N5P18_09575</name>
</gene>
<sequence>MSVLTAGRPSVARLLLDQLDYAVRDLWRTRIAFIFTFLFPLIFLVVIGAMVGNTRVSADSTVRVMQFVTPSAAVMGALYGAYPTVAASLADARERAVLKRVHGTPLPGWVYLAGRIGAAVLFALGSLTLMLVVGVIAYDVQVQWHTMPATVVTVLVAVTCFASAGVAVAGLARSAAVAQAASIATAVILSWVSGVMGYGDMPSWADRIAQVFPLKPFNDALADQFDPFATGNGWDLGALAVMAVWTAGAVAVAALTFHWSPVPARRARRRRIEAAHAGPEPAPAPVPGPGAGPGAGPALEALAVGRPSRLALLGDQARWATQSALHDTSWVFFAIAFPLAQYLFTAAILGDATTGTQSSPPYGLQSATGMIAWGAIVTATVMVPDAIVRARDEGILKRLRGTPLELGIYFVGRFASAFLLVLATAGLILLAGTLLFDLEVAWRGVPLAAALLVLGTAALAACGVLLVSVLSSGKAVTAVGLALTIPLAFFSDVFVIGAVPEWMSTVGAFFPLKHLANSMSGALDPAGPAISWVGIAVMAAWLTGGGLLGARLFRWSARS</sequence>
<feature type="region of interest" description="Disordered" evidence="6">
    <location>
        <begin position="274"/>
        <end position="298"/>
    </location>
</feature>
<evidence type="ECO:0000259" key="7">
    <source>
        <dbReference type="PROSITE" id="PS51012"/>
    </source>
</evidence>
<feature type="transmembrane region" description="Helical" evidence="5">
    <location>
        <begin position="176"/>
        <end position="198"/>
    </location>
</feature>
<proteinExistence type="inferred from homology"/>
<reference evidence="8 9" key="1">
    <citation type="submission" date="2022-09" db="EMBL/GenBank/DDBJ databases">
        <title>Complete genome sequence of Janibacter terrae strain COS04-44, PCL-degrading bacteria isolated from oil spilled coast.</title>
        <authorList>
            <person name="Park H."/>
            <person name="Kim J.Y."/>
            <person name="An S.H."/>
            <person name="Lee C.M."/>
            <person name="Weon H.-Y."/>
        </authorList>
    </citation>
    <scope>NUCLEOTIDE SEQUENCE [LARGE SCALE GENOMIC DNA]</scope>
    <source>
        <strain evidence="8 9">COS04-44</strain>
    </source>
</reference>
<feature type="transmembrane region" description="Helical" evidence="5">
    <location>
        <begin position="529"/>
        <end position="553"/>
    </location>
</feature>
<dbReference type="EMBL" id="CP104874">
    <property type="protein sequence ID" value="WWF03957.1"/>
    <property type="molecule type" value="Genomic_DNA"/>
</dbReference>
<evidence type="ECO:0000256" key="4">
    <source>
        <dbReference type="ARBA" id="ARBA00023136"/>
    </source>
</evidence>
<dbReference type="PANTHER" id="PTHR43027">
    <property type="entry name" value="DOXORUBICIN RESISTANCE ABC TRANSPORTER PERMEASE PROTEIN DRRC-RELATED"/>
    <property type="match status" value="1"/>
</dbReference>
<feature type="transmembrane region" description="Helical" evidence="5">
    <location>
        <begin position="236"/>
        <end position="260"/>
    </location>
</feature>
<keyword evidence="3 5" id="KW-1133">Transmembrane helix</keyword>
<feature type="transmembrane region" description="Helical" evidence="5">
    <location>
        <begin position="476"/>
        <end position="499"/>
    </location>
</feature>
<feature type="compositionally biased region" description="Pro residues" evidence="6">
    <location>
        <begin position="280"/>
        <end position="290"/>
    </location>
</feature>
<dbReference type="InterPro" id="IPR013525">
    <property type="entry name" value="ABC2_TM"/>
</dbReference>
<feature type="transmembrane region" description="Helical" evidence="5">
    <location>
        <begin position="370"/>
        <end position="388"/>
    </location>
</feature>
<keyword evidence="9" id="KW-1185">Reference proteome</keyword>
<evidence type="ECO:0000256" key="6">
    <source>
        <dbReference type="SAM" id="MobiDB-lite"/>
    </source>
</evidence>
<evidence type="ECO:0000256" key="1">
    <source>
        <dbReference type="ARBA" id="ARBA00004141"/>
    </source>
</evidence>
<feature type="domain" description="ABC transmembrane type-2" evidence="7">
    <location>
        <begin position="329"/>
        <end position="556"/>
    </location>
</feature>
<dbReference type="RefSeq" id="WP_338537531.1">
    <property type="nucleotide sequence ID" value="NZ_CP104874.1"/>
</dbReference>
<dbReference type="InterPro" id="IPR047817">
    <property type="entry name" value="ABC2_TM_bact-type"/>
</dbReference>
<dbReference type="Proteomes" id="UP001381003">
    <property type="component" value="Chromosome"/>
</dbReference>
<dbReference type="InterPro" id="IPR052902">
    <property type="entry name" value="ABC-2_transporter"/>
</dbReference>
<name>A0ABZ2F9J6_9MICO</name>
<dbReference type="PANTHER" id="PTHR43027:SF1">
    <property type="entry name" value="DOXORUBICIN RESISTANCE ABC TRANSPORTER PERMEASE PROTEIN DRRC-RELATED"/>
    <property type="match status" value="1"/>
</dbReference>